<evidence type="ECO:0000313" key="6">
    <source>
        <dbReference type="Proteomes" id="UP000461409"/>
    </source>
</evidence>
<reference evidence="5 6" key="2">
    <citation type="submission" date="2020-02" db="EMBL/GenBank/DDBJ databases">
        <title>Erythrobacter dongmakensis sp. nov., isolated from a tidal mudflat.</title>
        <authorList>
            <person name="Kim I.S."/>
        </authorList>
    </citation>
    <scope>NUCLEOTIDE SEQUENCE [LARGE SCALE GENOMIC DNA]</scope>
    <source>
        <strain evidence="5 6">GH3-10</strain>
    </source>
</reference>
<dbReference type="Gene3D" id="3.50.50.60">
    <property type="entry name" value="FAD/NAD(P)-binding domain"/>
    <property type="match status" value="2"/>
</dbReference>
<dbReference type="Pfam" id="PF01593">
    <property type="entry name" value="Amino_oxidase"/>
    <property type="match status" value="1"/>
</dbReference>
<dbReference type="Proteomes" id="UP000461409">
    <property type="component" value="Unassembled WGS sequence"/>
</dbReference>
<dbReference type="PANTHER" id="PTHR10668">
    <property type="entry name" value="PHYTOENE DEHYDROGENASE"/>
    <property type="match status" value="1"/>
</dbReference>
<reference evidence="5 6" key="1">
    <citation type="submission" date="2019-12" db="EMBL/GenBank/DDBJ databases">
        <authorList>
            <person name="Lee S.D."/>
        </authorList>
    </citation>
    <scope>NUCLEOTIDE SEQUENCE [LARGE SCALE GENOMIC DNA]</scope>
    <source>
        <strain evidence="5 6">GH3-10</strain>
    </source>
</reference>
<dbReference type="InterPro" id="IPR002937">
    <property type="entry name" value="Amino_oxidase"/>
</dbReference>
<dbReference type="RefSeq" id="WP_160486978.1">
    <property type="nucleotide sequence ID" value="NZ_WUBR01000004.1"/>
</dbReference>
<evidence type="ECO:0000256" key="3">
    <source>
        <dbReference type="ARBA" id="ARBA00040298"/>
    </source>
</evidence>
<sequence length="521" mass="56473">MTIDVIVVGAGSNSLATACYLAKAGMSVVALERNAVAGGGVVSVEIAPGFVHDTHAMGYMTCLANPIVRHDELELEKRFGLRWAYTRAPFASIFDDGTGLISYRDIDKTIDAIRQFSERDAIAYAQLVEEAFELLPVLTTAFYAPPMPAAGFNKLLASSEKGRGIAAAMGGSVLDFLNARFESPQVKIHFAKWAGEMMTGPDTPGTGLAMYMLLGLSHTFEMGTVVGGSKNLTKALVDCLYHHGGQLELNRTVDKLIVEGGRCVGVRLEDGEEMRASKAVVANIHPWDLGDMVPEVPTDVAARAKAVKLSEFGALNQQIALTEAPKWKQGDEFAEPTLVECLSADWESFIKPFEDFRNNLMPLDHLGPLVNVQSNIDPSRAPAGQAAMYLYQFAPFEVQGGWDAMKQEAADAVFDWFASFTTNIDQSSITARLIESPADHDRHSRIMRKGDIMGIAMTSDQLLGARPTPELSNYRVPGVDGLYLAGCTMHPGGTVTLGGRATAIRMFDDFDIPLSVGFSHW</sequence>
<comment type="subunit">
    <text evidence="2">Interacts with COX5B; this interaction may contribute to localize PYROXD2 to the inner face of the inner mitochondrial membrane.</text>
</comment>
<evidence type="ECO:0000256" key="2">
    <source>
        <dbReference type="ARBA" id="ARBA00038825"/>
    </source>
</evidence>
<dbReference type="PANTHER" id="PTHR10668:SF103">
    <property type="entry name" value="PYRIDINE NUCLEOTIDE-DISULFIDE OXIDOREDUCTASE DOMAIN-CONTAINING PROTEIN 2"/>
    <property type="match status" value="1"/>
</dbReference>
<dbReference type="GO" id="GO:0016491">
    <property type="term" value="F:oxidoreductase activity"/>
    <property type="evidence" value="ECO:0007669"/>
    <property type="project" value="InterPro"/>
</dbReference>
<dbReference type="EMBL" id="WUBR01000004">
    <property type="protein sequence ID" value="MWV29307.1"/>
    <property type="molecule type" value="Genomic_DNA"/>
</dbReference>
<name>A0A844XFP7_9SPHN</name>
<organism evidence="5 6">
    <name type="scientific">Aurantiacibacter rhizosphaerae</name>
    <dbReference type="NCBI Taxonomy" id="2691582"/>
    <lineage>
        <taxon>Bacteria</taxon>
        <taxon>Pseudomonadati</taxon>
        <taxon>Pseudomonadota</taxon>
        <taxon>Alphaproteobacteria</taxon>
        <taxon>Sphingomonadales</taxon>
        <taxon>Erythrobacteraceae</taxon>
        <taxon>Aurantiacibacter</taxon>
    </lineage>
</organism>
<dbReference type="InterPro" id="IPR036188">
    <property type="entry name" value="FAD/NAD-bd_sf"/>
</dbReference>
<dbReference type="AlphaFoldDB" id="A0A844XFP7"/>
<proteinExistence type="predicted"/>
<protein>
    <recommendedName>
        <fullName evidence="3">Pyridine nucleotide-disulfide oxidoreductase domain-containing protein 2</fullName>
    </recommendedName>
</protein>
<keyword evidence="6" id="KW-1185">Reference proteome</keyword>
<comment type="caution">
    <text evidence="5">The sequence shown here is derived from an EMBL/GenBank/DDBJ whole genome shotgun (WGS) entry which is preliminary data.</text>
</comment>
<comment type="function">
    <text evidence="1">Probable oxidoreductase that may play a role as regulator of mitochondrial function.</text>
</comment>
<dbReference type="SUPFAM" id="SSF51905">
    <property type="entry name" value="FAD/NAD(P)-binding domain"/>
    <property type="match status" value="1"/>
</dbReference>
<accession>A0A844XFP7</accession>
<evidence type="ECO:0000256" key="1">
    <source>
        <dbReference type="ARBA" id="ARBA00037217"/>
    </source>
</evidence>
<evidence type="ECO:0000259" key="4">
    <source>
        <dbReference type="Pfam" id="PF01593"/>
    </source>
</evidence>
<gene>
    <name evidence="5" type="ORF">GRF63_15485</name>
</gene>
<evidence type="ECO:0000313" key="5">
    <source>
        <dbReference type="EMBL" id="MWV29307.1"/>
    </source>
</evidence>
<feature type="domain" description="Amine oxidase" evidence="4">
    <location>
        <begin position="15"/>
        <end position="331"/>
    </location>
</feature>